<organism evidence="1 2">
    <name type="scientific">Steinernema carpocapsae</name>
    <name type="common">Entomopathogenic nematode</name>
    <dbReference type="NCBI Taxonomy" id="34508"/>
    <lineage>
        <taxon>Eukaryota</taxon>
        <taxon>Metazoa</taxon>
        <taxon>Ecdysozoa</taxon>
        <taxon>Nematoda</taxon>
        <taxon>Chromadorea</taxon>
        <taxon>Rhabditida</taxon>
        <taxon>Tylenchina</taxon>
        <taxon>Panagrolaimomorpha</taxon>
        <taxon>Strongyloidoidea</taxon>
        <taxon>Steinernematidae</taxon>
        <taxon>Steinernema</taxon>
    </lineage>
</organism>
<sequence>MRVSHFSAMALAIFQAKNDFLFAAASVTSLTFVTNRSQALLQRSMSRIPAILLSIRHWATASFLLAAL</sequence>
<reference evidence="1 2" key="1">
    <citation type="journal article" date="2015" name="Genome Biol.">
        <title>Comparative genomics of Steinernema reveals deeply conserved gene regulatory networks.</title>
        <authorList>
            <person name="Dillman A.R."/>
            <person name="Macchietto M."/>
            <person name="Porter C.F."/>
            <person name="Rogers A."/>
            <person name="Williams B."/>
            <person name="Antoshechkin I."/>
            <person name="Lee M.M."/>
            <person name="Goodwin Z."/>
            <person name="Lu X."/>
            <person name="Lewis E.E."/>
            <person name="Goodrich-Blair H."/>
            <person name="Stock S.P."/>
            <person name="Adams B.J."/>
            <person name="Sternberg P.W."/>
            <person name="Mortazavi A."/>
        </authorList>
    </citation>
    <scope>NUCLEOTIDE SEQUENCE [LARGE SCALE GENOMIC DNA]</scope>
    <source>
        <strain evidence="1 2">ALL</strain>
    </source>
</reference>
<evidence type="ECO:0000313" key="2">
    <source>
        <dbReference type="Proteomes" id="UP000298663"/>
    </source>
</evidence>
<reference evidence="1 2" key="2">
    <citation type="journal article" date="2019" name="G3 (Bethesda)">
        <title>Hybrid Assembly of the Genome of the Entomopathogenic Nematode Steinernema carpocapsae Identifies the X-Chromosome.</title>
        <authorList>
            <person name="Serra L."/>
            <person name="Macchietto M."/>
            <person name="Macias-Munoz A."/>
            <person name="McGill C.J."/>
            <person name="Rodriguez I.M."/>
            <person name="Rodriguez B."/>
            <person name="Murad R."/>
            <person name="Mortazavi A."/>
        </authorList>
    </citation>
    <scope>NUCLEOTIDE SEQUENCE [LARGE SCALE GENOMIC DNA]</scope>
    <source>
        <strain evidence="1 2">ALL</strain>
    </source>
</reference>
<keyword evidence="2" id="KW-1185">Reference proteome</keyword>
<gene>
    <name evidence="1" type="ORF">L596_010514</name>
</gene>
<evidence type="ECO:0000313" key="1">
    <source>
        <dbReference type="EMBL" id="TKR96508.1"/>
    </source>
</evidence>
<accession>A0A4U5PIS8</accession>
<dbReference type="EMBL" id="AZBU02000002">
    <property type="protein sequence ID" value="TKR96508.1"/>
    <property type="molecule type" value="Genomic_DNA"/>
</dbReference>
<dbReference type="AlphaFoldDB" id="A0A4U5PIS8"/>
<protein>
    <submittedName>
        <fullName evidence="1">Uncharacterized protein</fullName>
    </submittedName>
</protein>
<proteinExistence type="predicted"/>
<comment type="caution">
    <text evidence="1">The sequence shown here is derived from an EMBL/GenBank/DDBJ whole genome shotgun (WGS) entry which is preliminary data.</text>
</comment>
<dbReference type="Proteomes" id="UP000298663">
    <property type="component" value="Unassembled WGS sequence"/>
</dbReference>
<name>A0A4U5PIS8_STECR</name>